<keyword evidence="5 16" id="KW-0328">Glycosyltransferase</keyword>
<protein>
    <submittedName>
        <fullName evidence="16">Putative arabinosyltransferase C</fullName>
        <ecNumber evidence="16">2.4.2.-</ecNumber>
    </submittedName>
</protein>
<dbReference type="InterPro" id="IPR040920">
    <property type="entry name" value="Arabino_trans_N"/>
</dbReference>
<accession>A0A1B1JXN8</accession>
<evidence type="ECO:0000256" key="9">
    <source>
        <dbReference type="ARBA" id="ARBA00023136"/>
    </source>
</evidence>
<comment type="subcellular location">
    <subcellularLocation>
        <location evidence="2">Cell membrane</location>
        <topology evidence="2">Multi-pass membrane protein</topology>
    </subcellularLocation>
</comment>
<keyword evidence="8 12" id="KW-1133">Transmembrane helix</keyword>
<keyword evidence="7 12" id="KW-0812">Transmembrane</keyword>
<feature type="domain" description="Arabinofuranosyltransferase central" evidence="13">
    <location>
        <begin position="229"/>
        <end position="687"/>
    </location>
</feature>
<dbReference type="Pfam" id="PF04602">
    <property type="entry name" value="Arabinose_trans"/>
    <property type="match status" value="1"/>
</dbReference>
<feature type="transmembrane region" description="Helical" evidence="12">
    <location>
        <begin position="429"/>
        <end position="454"/>
    </location>
</feature>
<evidence type="ECO:0000256" key="8">
    <source>
        <dbReference type="ARBA" id="ARBA00022989"/>
    </source>
</evidence>
<gene>
    <name evidence="16" type="primary">embC1</name>
    <name evidence="16" type="ORF">R1CP_01810</name>
</gene>
<evidence type="ECO:0000256" key="10">
    <source>
        <dbReference type="ARBA" id="ARBA00023316"/>
    </source>
</evidence>
<evidence type="ECO:0000256" key="4">
    <source>
        <dbReference type="ARBA" id="ARBA00022475"/>
    </source>
</evidence>
<reference evidence="16 17" key="1">
    <citation type="submission" date="2014-07" db="EMBL/GenBank/DDBJ databases">
        <authorList>
            <person name="Zhang J.E."/>
            <person name="Yang H."/>
            <person name="Guo J."/>
            <person name="Deng Z."/>
            <person name="Luo H."/>
            <person name="Luo M."/>
            <person name="Zhao B."/>
        </authorList>
    </citation>
    <scope>NUCLEOTIDE SEQUENCE [LARGE SCALE GENOMIC DNA]</scope>
    <source>
        <strain evidence="16 17">1CP</strain>
    </source>
</reference>
<dbReference type="Proteomes" id="UP000186108">
    <property type="component" value="Chromosome"/>
</dbReference>
<evidence type="ECO:0000256" key="12">
    <source>
        <dbReference type="SAM" id="Phobius"/>
    </source>
</evidence>
<feature type="transmembrane region" description="Helical" evidence="12">
    <location>
        <begin position="350"/>
        <end position="368"/>
    </location>
</feature>
<feature type="transmembrane region" description="Helical" evidence="12">
    <location>
        <begin position="42"/>
        <end position="63"/>
    </location>
</feature>
<evidence type="ECO:0000313" key="16">
    <source>
        <dbReference type="EMBL" id="ANS25115.1"/>
    </source>
</evidence>
<feature type="region of interest" description="Disordered" evidence="11">
    <location>
        <begin position="816"/>
        <end position="839"/>
    </location>
</feature>
<organism evidence="16 17">
    <name type="scientific">Rhodococcus opacus</name>
    <name type="common">Nocardia opaca</name>
    <dbReference type="NCBI Taxonomy" id="37919"/>
    <lineage>
        <taxon>Bacteria</taxon>
        <taxon>Bacillati</taxon>
        <taxon>Actinomycetota</taxon>
        <taxon>Actinomycetes</taxon>
        <taxon>Mycobacteriales</taxon>
        <taxon>Nocardiaceae</taxon>
        <taxon>Rhodococcus</taxon>
    </lineage>
</organism>
<evidence type="ECO:0000256" key="6">
    <source>
        <dbReference type="ARBA" id="ARBA00022679"/>
    </source>
</evidence>
<evidence type="ECO:0000256" key="11">
    <source>
        <dbReference type="SAM" id="MobiDB-lite"/>
    </source>
</evidence>
<feature type="transmembrane region" description="Helical" evidence="12">
    <location>
        <begin position="667"/>
        <end position="686"/>
    </location>
</feature>
<dbReference type="GO" id="GO:0052636">
    <property type="term" value="F:arabinosyltransferase activity"/>
    <property type="evidence" value="ECO:0007669"/>
    <property type="project" value="InterPro"/>
</dbReference>
<feature type="transmembrane region" description="Helical" evidence="12">
    <location>
        <begin position="707"/>
        <end position="729"/>
    </location>
</feature>
<dbReference type="GO" id="GO:0005886">
    <property type="term" value="C:plasma membrane"/>
    <property type="evidence" value="ECO:0007669"/>
    <property type="project" value="UniProtKB-SubCell"/>
</dbReference>
<comment type="function">
    <text evidence="1">Arabinosyl transferase responsible for the polymerization of arabinose into the arabinan of arabinogalactan.</text>
</comment>
<dbReference type="Pfam" id="PF17689">
    <property type="entry name" value="Arabino_trans_N"/>
    <property type="match status" value="1"/>
</dbReference>
<dbReference type="PATRIC" id="fig|37919.13.peg.369"/>
<evidence type="ECO:0000256" key="3">
    <source>
        <dbReference type="ARBA" id="ARBA00008195"/>
    </source>
</evidence>
<evidence type="ECO:0000259" key="13">
    <source>
        <dbReference type="Pfam" id="PF04602"/>
    </source>
</evidence>
<evidence type="ECO:0000256" key="1">
    <source>
        <dbReference type="ARBA" id="ARBA00003001"/>
    </source>
</evidence>
<evidence type="ECO:0000256" key="5">
    <source>
        <dbReference type="ARBA" id="ARBA00022676"/>
    </source>
</evidence>
<dbReference type="InterPro" id="IPR027451">
    <property type="entry name" value="EmbABC_dom1"/>
</dbReference>
<dbReference type="Gene3D" id="3.40.190.160">
    <property type="match status" value="1"/>
</dbReference>
<feature type="domain" description="Arabinosyltransferase C-terminal" evidence="14">
    <location>
        <begin position="725"/>
        <end position="1114"/>
    </location>
</feature>
<dbReference type="Gene3D" id="2.60.120.940">
    <property type="entry name" value="EmbC, C-terminal domain, subdomain 2"/>
    <property type="match status" value="1"/>
</dbReference>
<proteinExistence type="inferred from homology"/>
<keyword evidence="4" id="KW-1003">Cell membrane</keyword>
<feature type="transmembrane region" description="Helical" evidence="12">
    <location>
        <begin position="535"/>
        <end position="556"/>
    </location>
</feature>
<evidence type="ECO:0000259" key="14">
    <source>
        <dbReference type="Pfam" id="PF14896"/>
    </source>
</evidence>
<evidence type="ECO:0000259" key="15">
    <source>
        <dbReference type="Pfam" id="PF17689"/>
    </source>
</evidence>
<name>A0A1B1JXN8_RHOOP</name>
<feature type="transmembrane region" description="Helical" evidence="12">
    <location>
        <begin position="474"/>
        <end position="493"/>
    </location>
</feature>
<keyword evidence="6 16" id="KW-0808">Transferase</keyword>
<comment type="similarity">
    <text evidence="3">Belongs to the emb family.</text>
</comment>
<feature type="compositionally biased region" description="Polar residues" evidence="11">
    <location>
        <begin position="1"/>
        <end position="30"/>
    </location>
</feature>
<feature type="transmembrane region" description="Helical" evidence="12">
    <location>
        <begin position="232"/>
        <end position="253"/>
    </location>
</feature>
<dbReference type="InterPro" id="IPR032731">
    <property type="entry name" value="Arabino_trans_C"/>
</dbReference>
<feature type="transmembrane region" description="Helical" evidence="12">
    <location>
        <begin position="380"/>
        <end position="396"/>
    </location>
</feature>
<dbReference type="GO" id="GO:0071766">
    <property type="term" value="P:Actinobacterium-type cell wall biogenesis"/>
    <property type="evidence" value="ECO:0007669"/>
    <property type="project" value="InterPro"/>
</dbReference>
<feature type="transmembrane region" description="Helical" evidence="12">
    <location>
        <begin position="274"/>
        <end position="291"/>
    </location>
</feature>
<sequence length="1119" mass="119430">MPTQVPDIPSTTVPDALTTSVSDAESTSPPARQDRRSEYRTARLIAIVTGLIGFVLAVATPFMPVQQTTAAVNWPENGVVGDLEAPLMSQVPVDLSAAIPCSAVAGLPPQGGILLATAPAQGEGAALNAMFVRVSDKSVDVLDRNVTIATAPREQVQSGACTEIRITSNIDATSAEFVGLTTPTGDPIAGSLTGDLRPQVVGVFSDLRDGAAPAGLSFTMNVDSRFSSSPTLIKLVAMIVALLATAIALVALGRLDGTDGRGHRNFLPSHWWKFTGLDTIVVGTLVLWHFIGANTSDDGYLLTMARVSDHAGYMANYFRWFGVPEAPFGWYYEVLAAMAKISTASPFMRLPALIAGILCWMVISREVAPRLGRSVRRNKVALWTGGLVFLAFWLPYNNGLRPEPIVALGALLTWCSIERSIATGRLLPAAVAVLIGAFTLAAAPTGLMCVAALLAGARPLVRIVVKRHRQVGTLPLLAPIAAAGTIVLVVVFADQTVAAVMEATRVRTLIGPNLEWYKDFLRYYYLFVPTVDGSVARRFAFLTMILCLLTTLFILLRRKRIPGAATGPSWRLLGVVFGTIFFMMFNPTKWTHHFGAYAGIAGSLAALTAVAVSASALRSRRNRTIFLAGLLLMLALTFAGINGYWYVSSYGVPWFDKTVSIGGRQSNTFFLVLFGLAVALAAWQYLREGFAAPPARANTEKGRRIRKFAAAPLTVIAGIMVLFEVLSLLKGAVSQYPAYSLARSNFDSLTGQTCGLAEDVLVEGDTNGGNLTPVNDPAQPLANPADPLGGANPVGFSPNGVPSDLTADYVEVKQGMGNTDNQSVGPSFETGSSAGTSGGTGNVGVNGSTAKLPFGLDPGTTPVMGSYQEGVQEPATLSSSWYALPERSDDAPLIVMSAAGRIWSVDSTGALTYGQSLLLEYGKRQPDGTVQAQGTYLPKDIGPAPSWRNLRVPISELSPDADSVRIVANDPNLTGDQWLAFTPPRVPKLETLNSTIGSSQPVLLDWAVGLQFPCQRPFDHQYGVAEMPNYRILPDRPLAVSSTDTWQSPENGGPLGFTELLASATAIPTYMRDDWGRDWGSLERFDRYYPDATAATVDTETATRSGLWKPGTLRVYSSP</sequence>
<keyword evidence="10" id="KW-0961">Cell wall biogenesis/degradation</keyword>
<feature type="transmembrane region" description="Helical" evidence="12">
    <location>
        <begin position="624"/>
        <end position="647"/>
    </location>
</feature>
<dbReference type="Gene3D" id="2.60.120.610">
    <property type="entry name" value="arabinofuranosyltransferase like domain"/>
    <property type="match status" value="1"/>
</dbReference>
<feature type="domain" description="Arabinosyltransferas concanavalin like" evidence="15">
    <location>
        <begin position="66"/>
        <end position="225"/>
    </location>
</feature>
<feature type="compositionally biased region" description="Polar residues" evidence="11">
    <location>
        <begin position="816"/>
        <end position="825"/>
    </location>
</feature>
<feature type="transmembrane region" description="Helical" evidence="12">
    <location>
        <begin position="597"/>
        <end position="617"/>
    </location>
</feature>
<evidence type="ECO:0000256" key="7">
    <source>
        <dbReference type="ARBA" id="ARBA00022692"/>
    </source>
</evidence>
<feature type="transmembrane region" description="Helical" evidence="12">
    <location>
        <begin position="568"/>
        <end position="585"/>
    </location>
</feature>
<dbReference type="EC" id="2.4.2.-" evidence="16"/>
<feature type="region of interest" description="Disordered" evidence="11">
    <location>
        <begin position="1"/>
        <end position="36"/>
    </location>
</feature>
<dbReference type="InterPro" id="IPR007680">
    <property type="entry name" value="Arabino_trans_central"/>
</dbReference>
<dbReference type="Pfam" id="PF14896">
    <property type="entry name" value="Arabino_trans_C"/>
    <property type="match status" value="1"/>
</dbReference>
<dbReference type="EMBL" id="CP009111">
    <property type="protein sequence ID" value="ANS25115.1"/>
    <property type="molecule type" value="Genomic_DNA"/>
</dbReference>
<keyword evidence="9 12" id="KW-0472">Membrane</keyword>
<dbReference type="GO" id="GO:0071555">
    <property type="term" value="P:cell wall organization"/>
    <property type="evidence" value="ECO:0007669"/>
    <property type="project" value="UniProtKB-KW"/>
</dbReference>
<evidence type="ECO:0000313" key="17">
    <source>
        <dbReference type="Proteomes" id="UP000186108"/>
    </source>
</evidence>
<dbReference type="InterPro" id="IPR042486">
    <property type="entry name" value="Arabino_trans_C_2"/>
</dbReference>
<dbReference type="AlphaFoldDB" id="A0A1B1JXN8"/>
<evidence type="ECO:0000256" key="2">
    <source>
        <dbReference type="ARBA" id="ARBA00004651"/>
    </source>
</evidence>